<name>A0AAD4P4R4_PERFH</name>
<comment type="caution">
    <text evidence="4">The sequence shown here is derived from an EMBL/GenBank/DDBJ whole genome shotgun (WGS) entry which is preliminary data.</text>
</comment>
<dbReference type="EMBL" id="SDAM02000159">
    <property type="protein sequence ID" value="KAH6826838.1"/>
    <property type="molecule type" value="Genomic_DNA"/>
</dbReference>
<dbReference type="PANTHER" id="PTHR31044">
    <property type="entry name" value="BETA-1,3 GLUCANASE"/>
    <property type="match status" value="1"/>
</dbReference>
<feature type="domain" description="X8" evidence="3">
    <location>
        <begin position="36"/>
        <end position="114"/>
    </location>
</feature>
<dbReference type="InterPro" id="IPR012946">
    <property type="entry name" value="X8"/>
</dbReference>
<dbReference type="Gene3D" id="1.20.58.1040">
    <property type="match status" value="1"/>
</dbReference>
<keyword evidence="1 2" id="KW-0732">Signal</keyword>
<dbReference type="Pfam" id="PF07983">
    <property type="entry name" value="X8"/>
    <property type="match status" value="1"/>
</dbReference>
<dbReference type="InterPro" id="IPR044788">
    <property type="entry name" value="X8_dom_prot"/>
</dbReference>
<accession>A0AAD4P4R4</accession>
<reference evidence="4 5" key="1">
    <citation type="journal article" date="2021" name="Nat. Commun.">
        <title>Incipient diploidization of the medicinal plant Perilla within 10,000 years.</title>
        <authorList>
            <person name="Zhang Y."/>
            <person name="Shen Q."/>
            <person name="Leng L."/>
            <person name="Zhang D."/>
            <person name="Chen S."/>
            <person name="Shi Y."/>
            <person name="Ning Z."/>
            <person name="Chen S."/>
        </authorList>
    </citation>
    <scope>NUCLEOTIDE SEQUENCE [LARGE SCALE GENOMIC DNA]</scope>
    <source>
        <strain evidence="5">cv. PC099</strain>
    </source>
</reference>
<dbReference type="AlphaFoldDB" id="A0AAD4P4R4"/>
<evidence type="ECO:0000259" key="3">
    <source>
        <dbReference type="SMART" id="SM00768"/>
    </source>
</evidence>
<dbReference type="PANTHER" id="PTHR31044:SF147">
    <property type="entry name" value="CARBOHYDRATE-BINDING X8 DOMAIN PROTEIN"/>
    <property type="match status" value="1"/>
</dbReference>
<dbReference type="PROSITE" id="PS51257">
    <property type="entry name" value="PROKAR_LIPOPROTEIN"/>
    <property type="match status" value="1"/>
</dbReference>
<protein>
    <submittedName>
        <fullName evidence="4">Carbohydrate-binding X8 domain superfamily protein</fullName>
    </submittedName>
</protein>
<dbReference type="SMART" id="SM00768">
    <property type="entry name" value="X8"/>
    <property type="match status" value="1"/>
</dbReference>
<dbReference type="GO" id="GO:0009506">
    <property type="term" value="C:plasmodesma"/>
    <property type="evidence" value="ECO:0007669"/>
    <property type="project" value="UniProtKB-ARBA"/>
</dbReference>
<feature type="chain" id="PRO_5042156881" evidence="2">
    <location>
        <begin position="22"/>
        <end position="115"/>
    </location>
</feature>
<keyword evidence="5" id="KW-1185">Reference proteome</keyword>
<evidence type="ECO:0000313" key="5">
    <source>
        <dbReference type="Proteomes" id="UP001190926"/>
    </source>
</evidence>
<organism evidence="4 5">
    <name type="scientific">Perilla frutescens var. hirtella</name>
    <name type="common">Perilla citriodora</name>
    <name type="synonym">Perilla setoyensis</name>
    <dbReference type="NCBI Taxonomy" id="608512"/>
    <lineage>
        <taxon>Eukaryota</taxon>
        <taxon>Viridiplantae</taxon>
        <taxon>Streptophyta</taxon>
        <taxon>Embryophyta</taxon>
        <taxon>Tracheophyta</taxon>
        <taxon>Spermatophyta</taxon>
        <taxon>Magnoliopsida</taxon>
        <taxon>eudicotyledons</taxon>
        <taxon>Gunneridae</taxon>
        <taxon>Pentapetalae</taxon>
        <taxon>asterids</taxon>
        <taxon>lamiids</taxon>
        <taxon>Lamiales</taxon>
        <taxon>Lamiaceae</taxon>
        <taxon>Nepetoideae</taxon>
        <taxon>Elsholtzieae</taxon>
        <taxon>Perilla</taxon>
    </lineage>
</organism>
<evidence type="ECO:0000256" key="2">
    <source>
        <dbReference type="SAM" id="SignalP"/>
    </source>
</evidence>
<evidence type="ECO:0000313" key="4">
    <source>
        <dbReference type="EMBL" id="KAH6826838.1"/>
    </source>
</evidence>
<dbReference type="Proteomes" id="UP001190926">
    <property type="component" value="Unassembled WGS sequence"/>
</dbReference>
<evidence type="ECO:0000256" key="1">
    <source>
        <dbReference type="ARBA" id="ARBA00022729"/>
    </source>
</evidence>
<sequence>MKLSLFIVSFHLGLLISCIAGDSNNVVDVIKDQQKNWCVVTVSATNAQLQAFLDSTCNQLDCKAIRPGGSCYDPNTLQNHASYVLNLYYRAKGVCISGLGTPSVNDPSFGSCRYT</sequence>
<proteinExistence type="predicted"/>
<gene>
    <name evidence="4" type="ORF">C2S53_013036</name>
</gene>
<feature type="signal peptide" evidence="2">
    <location>
        <begin position="1"/>
        <end position="21"/>
    </location>
</feature>